<dbReference type="SUPFAM" id="SSF51735">
    <property type="entry name" value="NAD(P)-binding Rossmann-fold domains"/>
    <property type="match status" value="1"/>
</dbReference>
<dbReference type="InterPro" id="IPR050177">
    <property type="entry name" value="Lipid_A_modif_metabolic_enz"/>
</dbReference>
<dbReference type="InterPro" id="IPR001509">
    <property type="entry name" value="Epimerase_deHydtase"/>
</dbReference>
<proteinExistence type="predicted"/>
<evidence type="ECO:0000313" key="3">
    <source>
        <dbReference type="Proteomes" id="UP000178908"/>
    </source>
</evidence>
<reference evidence="2 3" key="1">
    <citation type="journal article" date="2016" name="Nat. Commun.">
        <title>Thousands of microbial genomes shed light on interconnected biogeochemical processes in an aquifer system.</title>
        <authorList>
            <person name="Anantharaman K."/>
            <person name="Brown C.T."/>
            <person name="Hug L.A."/>
            <person name="Sharon I."/>
            <person name="Castelle C.J."/>
            <person name="Probst A.J."/>
            <person name="Thomas B.C."/>
            <person name="Singh A."/>
            <person name="Wilkins M.J."/>
            <person name="Karaoz U."/>
            <person name="Brodie E.L."/>
            <person name="Williams K.H."/>
            <person name="Hubbard S.S."/>
            <person name="Banfield J.F."/>
        </authorList>
    </citation>
    <scope>NUCLEOTIDE SEQUENCE [LARGE SCALE GENOMIC DNA]</scope>
</reference>
<evidence type="ECO:0000259" key="1">
    <source>
        <dbReference type="Pfam" id="PF01370"/>
    </source>
</evidence>
<evidence type="ECO:0000313" key="2">
    <source>
        <dbReference type="EMBL" id="OGN09628.1"/>
    </source>
</evidence>
<dbReference type="Gene3D" id="3.40.50.720">
    <property type="entry name" value="NAD(P)-binding Rossmann-like Domain"/>
    <property type="match status" value="1"/>
</dbReference>
<dbReference type="PANTHER" id="PTHR43245">
    <property type="entry name" value="BIFUNCTIONAL POLYMYXIN RESISTANCE PROTEIN ARNA"/>
    <property type="match status" value="1"/>
</dbReference>
<dbReference type="CDD" id="cd08946">
    <property type="entry name" value="SDR_e"/>
    <property type="match status" value="1"/>
</dbReference>
<dbReference type="InterPro" id="IPR036291">
    <property type="entry name" value="NAD(P)-bd_dom_sf"/>
</dbReference>
<protein>
    <recommendedName>
        <fullName evidence="1">NAD-dependent epimerase/dehydratase domain-containing protein</fullName>
    </recommendedName>
</protein>
<dbReference type="AlphaFoldDB" id="A0A1F8FAM2"/>
<feature type="domain" description="NAD-dependent epimerase/dehydratase" evidence="1">
    <location>
        <begin position="8"/>
        <end position="150"/>
    </location>
</feature>
<dbReference type="Pfam" id="PF01370">
    <property type="entry name" value="Epimerase"/>
    <property type="match status" value="1"/>
</dbReference>
<gene>
    <name evidence="2" type="ORF">A3C61_01465</name>
</gene>
<dbReference type="Proteomes" id="UP000178908">
    <property type="component" value="Unassembled WGS sequence"/>
</dbReference>
<dbReference type="EMBL" id="MGJO01000017">
    <property type="protein sequence ID" value="OGN09628.1"/>
    <property type="molecule type" value="Genomic_DNA"/>
</dbReference>
<accession>A0A1F8FAM2</accession>
<organism evidence="2 3">
    <name type="scientific">Candidatus Yanofskybacteria bacterium RIFCSPHIGHO2_02_FULL_39_10</name>
    <dbReference type="NCBI Taxonomy" id="1802674"/>
    <lineage>
        <taxon>Bacteria</taxon>
        <taxon>Candidatus Yanofskyibacteriota</taxon>
    </lineage>
</organism>
<comment type="caution">
    <text evidence="2">The sequence shown here is derived from an EMBL/GenBank/DDBJ whole genome shotgun (WGS) entry which is preliminary data.</text>
</comment>
<name>A0A1F8FAM2_9BACT</name>
<sequence length="212" mass="24838">MDQIKDKILITGGRGFIGSALNSYLTARGYEIREFNGEIRDIETLEPYFKDIKWIIHLAAKTSNNSARREPSDYFDVNLYGTLNVIRLCLKYDCRLIYFSSTEALIKRDDYGMSKALAEELIQYHAAKHNLKAVTIRPCGIYGPNDPDNNKYIVRRYPLAKLCQDVFSIISEYNFDHYRVYSTKLFVHKIFPIKLKLYRIKKFIKSRLLKNI</sequence>